<evidence type="ECO:0000313" key="2">
    <source>
        <dbReference type="Proteomes" id="UP001497482"/>
    </source>
</evidence>
<dbReference type="EMBL" id="OZ035831">
    <property type="protein sequence ID" value="CAL1616296.1"/>
    <property type="molecule type" value="Genomic_DNA"/>
</dbReference>
<dbReference type="AlphaFoldDB" id="A0AAV2MTN2"/>
<sequence length="94" mass="10291">MKPGASAGGWGDDARGRDMDMGQISCARTIPRYQAPPVSLLLLHNLTLSQPEAWGEKPQQLQACRSSRTAEVWDTSAHVEVHTLSAQEEVTPTY</sequence>
<protein>
    <submittedName>
        <fullName evidence="1">Uncharacterized protein</fullName>
    </submittedName>
</protein>
<gene>
    <name evidence="1" type="ORF">KC01_LOCUS42083</name>
</gene>
<proteinExistence type="predicted"/>
<evidence type="ECO:0000313" key="1">
    <source>
        <dbReference type="EMBL" id="CAL1616296.1"/>
    </source>
</evidence>
<accession>A0AAV2MTN2</accession>
<keyword evidence="2" id="KW-1185">Reference proteome</keyword>
<reference evidence="1 2" key="1">
    <citation type="submission" date="2024-04" db="EMBL/GenBank/DDBJ databases">
        <authorList>
            <person name="Waldvogel A.-M."/>
            <person name="Schoenle A."/>
        </authorList>
    </citation>
    <scope>NUCLEOTIDE SEQUENCE [LARGE SCALE GENOMIC DNA]</scope>
</reference>
<name>A0AAV2MTN2_KNICA</name>
<dbReference type="Proteomes" id="UP001497482">
    <property type="component" value="Chromosome 9"/>
</dbReference>
<organism evidence="1 2">
    <name type="scientific">Knipowitschia caucasica</name>
    <name type="common">Caucasian dwarf goby</name>
    <name type="synonym">Pomatoschistus caucasicus</name>
    <dbReference type="NCBI Taxonomy" id="637954"/>
    <lineage>
        <taxon>Eukaryota</taxon>
        <taxon>Metazoa</taxon>
        <taxon>Chordata</taxon>
        <taxon>Craniata</taxon>
        <taxon>Vertebrata</taxon>
        <taxon>Euteleostomi</taxon>
        <taxon>Actinopterygii</taxon>
        <taxon>Neopterygii</taxon>
        <taxon>Teleostei</taxon>
        <taxon>Neoteleostei</taxon>
        <taxon>Acanthomorphata</taxon>
        <taxon>Gobiaria</taxon>
        <taxon>Gobiiformes</taxon>
        <taxon>Gobioidei</taxon>
        <taxon>Gobiidae</taxon>
        <taxon>Gobiinae</taxon>
        <taxon>Knipowitschia</taxon>
    </lineage>
</organism>